<proteinExistence type="predicted"/>
<name>A0A8H7B2R1_9PLEO</name>
<gene>
    <name evidence="1" type="ORF">GT037_005508</name>
</gene>
<evidence type="ECO:0000313" key="1">
    <source>
        <dbReference type="EMBL" id="KAF7676003.1"/>
    </source>
</evidence>
<comment type="caution">
    <text evidence="1">The sequence shown here is derived from an EMBL/GenBank/DDBJ whole genome shotgun (WGS) entry which is preliminary data.</text>
</comment>
<dbReference type="Proteomes" id="UP000596902">
    <property type="component" value="Unassembled WGS sequence"/>
</dbReference>
<dbReference type="RefSeq" id="XP_038786244.1">
    <property type="nucleotide sequence ID" value="XM_038930555.1"/>
</dbReference>
<organism evidence="1 2">
    <name type="scientific">Alternaria burnsii</name>
    <dbReference type="NCBI Taxonomy" id="1187904"/>
    <lineage>
        <taxon>Eukaryota</taxon>
        <taxon>Fungi</taxon>
        <taxon>Dikarya</taxon>
        <taxon>Ascomycota</taxon>
        <taxon>Pezizomycotina</taxon>
        <taxon>Dothideomycetes</taxon>
        <taxon>Pleosporomycetidae</taxon>
        <taxon>Pleosporales</taxon>
        <taxon>Pleosporineae</taxon>
        <taxon>Pleosporaceae</taxon>
        <taxon>Alternaria</taxon>
        <taxon>Alternaria sect. Alternaria</taxon>
    </lineage>
</organism>
<evidence type="ECO:0000313" key="2">
    <source>
        <dbReference type="Proteomes" id="UP000596902"/>
    </source>
</evidence>
<reference evidence="1" key="2">
    <citation type="submission" date="2020-08" db="EMBL/GenBank/DDBJ databases">
        <title>Draft Genome Sequence of Cumin Blight Pathogen Alternaria burnsii.</title>
        <authorList>
            <person name="Feng Z."/>
        </authorList>
    </citation>
    <scope>NUCLEOTIDE SEQUENCE</scope>
    <source>
        <strain evidence="1">CBS107.38</strain>
    </source>
</reference>
<sequence>MYTSLQAPQTATIGRSLLPHCVIDGNLAPLHGIRVIRPRLRVKMCWTSWNEGHVLPRFPLSCECFFK</sequence>
<keyword evidence="2" id="KW-1185">Reference proteome</keyword>
<accession>A0A8H7B2R1</accession>
<dbReference type="AlphaFoldDB" id="A0A8H7B2R1"/>
<dbReference type="EMBL" id="JAAABM010000007">
    <property type="protein sequence ID" value="KAF7676003.1"/>
    <property type="molecule type" value="Genomic_DNA"/>
</dbReference>
<dbReference type="GeneID" id="62203733"/>
<protein>
    <submittedName>
        <fullName evidence="1">Uncharacterized protein</fullName>
    </submittedName>
</protein>
<reference evidence="1" key="1">
    <citation type="submission" date="2020-01" db="EMBL/GenBank/DDBJ databases">
        <authorList>
            <person name="Feng Z.H.Z."/>
        </authorList>
    </citation>
    <scope>NUCLEOTIDE SEQUENCE</scope>
    <source>
        <strain evidence="1">CBS107.38</strain>
    </source>
</reference>